<keyword evidence="1" id="KW-0812">Transmembrane</keyword>
<feature type="transmembrane region" description="Helical" evidence="1">
    <location>
        <begin position="12"/>
        <end position="31"/>
    </location>
</feature>
<sequence length="72" mass="8191">MACTLVTGLRFLLGTDAVGVTCVAITGLFVLRSRGLRATNREEAYLCRQWKLERRSCTNWPISWETIKNLVM</sequence>
<reference evidence="2" key="1">
    <citation type="submission" date="2021-01" db="EMBL/GenBank/DDBJ databases">
        <title>Adiantum capillus-veneris genome.</title>
        <authorList>
            <person name="Fang Y."/>
            <person name="Liao Q."/>
        </authorList>
    </citation>
    <scope>NUCLEOTIDE SEQUENCE</scope>
    <source>
        <strain evidence="2">H3</strain>
        <tissue evidence="2">Leaf</tissue>
    </source>
</reference>
<dbReference type="EMBL" id="JABFUD020000012">
    <property type="protein sequence ID" value="KAI5072246.1"/>
    <property type="molecule type" value="Genomic_DNA"/>
</dbReference>
<evidence type="ECO:0000313" key="2">
    <source>
        <dbReference type="EMBL" id="KAI5072246.1"/>
    </source>
</evidence>
<comment type="caution">
    <text evidence="2">The sequence shown here is derived from an EMBL/GenBank/DDBJ whole genome shotgun (WGS) entry which is preliminary data.</text>
</comment>
<dbReference type="AlphaFoldDB" id="A0A9D4UQS0"/>
<dbReference type="Proteomes" id="UP000886520">
    <property type="component" value="Chromosome 12"/>
</dbReference>
<keyword evidence="3" id="KW-1185">Reference proteome</keyword>
<gene>
    <name evidence="2" type="ORF">GOP47_0012352</name>
</gene>
<organism evidence="2 3">
    <name type="scientific">Adiantum capillus-veneris</name>
    <name type="common">Maidenhair fern</name>
    <dbReference type="NCBI Taxonomy" id="13818"/>
    <lineage>
        <taxon>Eukaryota</taxon>
        <taxon>Viridiplantae</taxon>
        <taxon>Streptophyta</taxon>
        <taxon>Embryophyta</taxon>
        <taxon>Tracheophyta</taxon>
        <taxon>Polypodiopsida</taxon>
        <taxon>Polypodiidae</taxon>
        <taxon>Polypodiales</taxon>
        <taxon>Pteridineae</taxon>
        <taxon>Pteridaceae</taxon>
        <taxon>Vittarioideae</taxon>
        <taxon>Adiantum</taxon>
    </lineage>
</organism>
<evidence type="ECO:0000256" key="1">
    <source>
        <dbReference type="SAM" id="Phobius"/>
    </source>
</evidence>
<protein>
    <submittedName>
        <fullName evidence="2">Uncharacterized protein</fullName>
    </submittedName>
</protein>
<keyword evidence="1" id="KW-1133">Transmembrane helix</keyword>
<evidence type="ECO:0000313" key="3">
    <source>
        <dbReference type="Proteomes" id="UP000886520"/>
    </source>
</evidence>
<accession>A0A9D4UQS0</accession>
<name>A0A9D4UQS0_ADICA</name>
<proteinExistence type="predicted"/>
<keyword evidence="1" id="KW-0472">Membrane</keyword>